<reference evidence="3" key="5">
    <citation type="submission" date="2015-06" db="UniProtKB">
        <authorList>
            <consortium name="EnsemblFungi"/>
        </authorList>
    </citation>
    <scope>IDENTIFICATION</scope>
    <source>
        <strain evidence="3">ATCC 64411</strain>
    </source>
</reference>
<dbReference type="STRING" id="644358.A0A0C4DR24"/>
<accession>A0A0C4DR24</accession>
<dbReference type="EMBL" id="ADBL01000586">
    <property type="status" value="NOT_ANNOTATED_CDS"/>
    <property type="molecule type" value="Genomic_DNA"/>
</dbReference>
<keyword evidence="1" id="KW-0472">Membrane</keyword>
<name>A0A0C4DR24_MAGP6</name>
<reference evidence="4" key="2">
    <citation type="submission" date="2010-05" db="EMBL/GenBank/DDBJ databases">
        <title>The genome sequence of Magnaporthe poae strain ATCC 64411.</title>
        <authorList>
            <person name="Ma L.-J."/>
            <person name="Dead R."/>
            <person name="Young S."/>
            <person name="Zeng Q."/>
            <person name="Koehrsen M."/>
            <person name="Alvarado L."/>
            <person name="Berlin A."/>
            <person name="Chapman S.B."/>
            <person name="Chen Z."/>
            <person name="Freedman E."/>
            <person name="Gellesch M."/>
            <person name="Goldberg J."/>
            <person name="Griggs A."/>
            <person name="Gujja S."/>
            <person name="Heilman E.R."/>
            <person name="Heiman D."/>
            <person name="Hepburn T."/>
            <person name="Howarth C."/>
            <person name="Jen D."/>
            <person name="Larson L."/>
            <person name="Mehta T."/>
            <person name="Neiman D."/>
            <person name="Pearson M."/>
            <person name="Roberts A."/>
            <person name="Saif S."/>
            <person name="Shea T."/>
            <person name="Shenoy N."/>
            <person name="Sisk P."/>
            <person name="Stolte C."/>
            <person name="Sykes S."/>
            <person name="Walk T."/>
            <person name="White J."/>
            <person name="Yandava C."/>
            <person name="Haas B."/>
            <person name="Nusbaum C."/>
            <person name="Birren B."/>
        </authorList>
    </citation>
    <scope>NUCLEOTIDE SEQUENCE [LARGE SCALE GENOMIC DNA]</scope>
    <source>
        <strain evidence="4">ATCC 64411 / 73-15</strain>
    </source>
</reference>
<reference evidence="3" key="4">
    <citation type="journal article" date="2015" name="G3 (Bethesda)">
        <title>Genome sequences of three phytopathogenic species of the Magnaporthaceae family of fungi.</title>
        <authorList>
            <person name="Okagaki L.H."/>
            <person name="Nunes C.C."/>
            <person name="Sailsbery J."/>
            <person name="Clay B."/>
            <person name="Brown D."/>
            <person name="John T."/>
            <person name="Oh Y."/>
            <person name="Young N."/>
            <person name="Fitzgerald M."/>
            <person name="Haas B.J."/>
            <person name="Zeng Q."/>
            <person name="Young S."/>
            <person name="Adiconis X."/>
            <person name="Fan L."/>
            <person name="Levin J.Z."/>
            <person name="Mitchell T.K."/>
            <person name="Okubara P.A."/>
            <person name="Farman M.L."/>
            <person name="Kohn L.M."/>
            <person name="Birren B."/>
            <person name="Ma L.-J."/>
            <person name="Dean R.A."/>
        </authorList>
    </citation>
    <scope>NUCLEOTIDE SEQUENCE</scope>
    <source>
        <strain evidence="3">ATCC 64411 / 73-15</strain>
    </source>
</reference>
<dbReference type="OrthoDB" id="9999863at2759"/>
<feature type="transmembrane region" description="Helical" evidence="1">
    <location>
        <begin position="12"/>
        <end position="32"/>
    </location>
</feature>
<organism evidence="3 4">
    <name type="scientific">Magnaporthiopsis poae (strain ATCC 64411 / 73-15)</name>
    <name type="common">Kentucky bluegrass fungus</name>
    <name type="synonym">Magnaporthe poae</name>
    <dbReference type="NCBI Taxonomy" id="644358"/>
    <lineage>
        <taxon>Eukaryota</taxon>
        <taxon>Fungi</taxon>
        <taxon>Dikarya</taxon>
        <taxon>Ascomycota</taxon>
        <taxon>Pezizomycotina</taxon>
        <taxon>Sordariomycetes</taxon>
        <taxon>Sordariomycetidae</taxon>
        <taxon>Magnaporthales</taxon>
        <taxon>Magnaporthaceae</taxon>
        <taxon>Magnaporthiopsis</taxon>
    </lineage>
</organism>
<sequence length="187" mass="21558">MYGAFGIWRKDPVVSLLRAIIVAPLLLCFYIVPLRIATPRWRIPSVTAFMAFAGKRQFSPLRHTRRPQLGRLAYNHLLDLDKPVVTNLHMGPRILSALFQAALGRHWGTYIFNFAQIDPAVQFSLARTIYIAVFPHHHRHHVLSIYPGRSSLDELSGLKYILYGPYLEVAELWFVVHIPVYLSRLRC</sequence>
<proteinExistence type="predicted"/>
<dbReference type="EMBL" id="GL876967">
    <property type="protein sequence ID" value="KLU83259.1"/>
    <property type="molecule type" value="Genomic_DNA"/>
</dbReference>
<reference evidence="2" key="1">
    <citation type="submission" date="2010-05" db="EMBL/GenBank/DDBJ databases">
        <title>The Genome Sequence of Magnaporthe poae strain ATCC 64411.</title>
        <authorList>
            <consortium name="The Broad Institute Genome Sequencing Platform"/>
            <consortium name="Broad Institute Genome Sequencing Center for Infectious Disease"/>
            <person name="Ma L.-J."/>
            <person name="Dead R."/>
            <person name="Young S."/>
            <person name="Zeng Q."/>
            <person name="Koehrsen M."/>
            <person name="Alvarado L."/>
            <person name="Berlin A."/>
            <person name="Chapman S.B."/>
            <person name="Chen Z."/>
            <person name="Freedman E."/>
            <person name="Gellesch M."/>
            <person name="Goldberg J."/>
            <person name="Griggs A."/>
            <person name="Gujja S."/>
            <person name="Heilman E.R."/>
            <person name="Heiman D."/>
            <person name="Hepburn T."/>
            <person name="Howarth C."/>
            <person name="Jen D."/>
            <person name="Larson L."/>
            <person name="Mehta T."/>
            <person name="Neiman D."/>
            <person name="Pearson M."/>
            <person name="Roberts A."/>
            <person name="Saif S."/>
            <person name="Shea T."/>
            <person name="Shenoy N."/>
            <person name="Sisk P."/>
            <person name="Stolte C."/>
            <person name="Sykes S."/>
            <person name="Walk T."/>
            <person name="White J."/>
            <person name="Yandava C."/>
            <person name="Haas B."/>
            <person name="Nusbaum C."/>
            <person name="Birren B."/>
        </authorList>
    </citation>
    <scope>NUCLEOTIDE SEQUENCE</scope>
    <source>
        <strain evidence="2">ATCC 64411</strain>
    </source>
</reference>
<evidence type="ECO:0000313" key="4">
    <source>
        <dbReference type="Proteomes" id="UP000011715"/>
    </source>
</evidence>
<dbReference type="AlphaFoldDB" id="A0A0C4DR24"/>
<evidence type="ECO:0000256" key="1">
    <source>
        <dbReference type="SAM" id="Phobius"/>
    </source>
</evidence>
<evidence type="ECO:0000313" key="2">
    <source>
        <dbReference type="EMBL" id="KLU83259.1"/>
    </source>
</evidence>
<dbReference type="VEuPathDB" id="FungiDB:MAPG_02324"/>
<reference evidence="2" key="3">
    <citation type="submission" date="2011-03" db="EMBL/GenBank/DDBJ databases">
        <title>Annotation of Magnaporthe poae ATCC 64411.</title>
        <authorList>
            <person name="Ma L.-J."/>
            <person name="Dead R."/>
            <person name="Young S.K."/>
            <person name="Zeng Q."/>
            <person name="Gargeya S."/>
            <person name="Fitzgerald M."/>
            <person name="Haas B."/>
            <person name="Abouelleil A."/>
            <person name="Alvarado L."/>
            <person name="Arachchi H.M."/>
            <person name="Berlin A."/>
            <person name="Brown A."/>
            <person name="Chapman S.B."/>
            <person name="Chen Z."/>
            <person name="Dunbar C."/>
            <person name="Freedman E."/>
            <person name="Gearin G."/>
            <person name="Gellesch M."/>
            <person name="Goldberg J."/>
            <person name="Griggs A."/>
            <person name="Gujja S."/>
            <person name="Heiman D."/>
            <person name="Howarth C."/>
            <person name="Larson L."/>
            <person name="Lui A."/>
            <person name="MacDonald P.J.P."/>
            <person name="Mehta T."/>
            <person name="Montmayeur A."/>
            <person name="Murphy C."/>
            <person name="Neiman D."/>
            <person name="Pearson M."/>
            <person name="Priest M."/>
            <person name="Roberts A."/>
            <person name="Saif S."/>
            <person name="Shea T."/>
            <person name="Shenoy N."/>
            <person name="Sisk P."/>
            <person name="Stolte C."/>
            <person name="Sykes S."/>
            <person name="Yandava C."/>
            <person name="Wortman J."/>
            <person name="Nusbaum C."/>
            <person name="Birren B."/>
        </authorList>
    </citation>
    <scope>NUCLEOTIDE SEQUENCE</scope>
    <source>
        <strain evidence="2">ATCC 64411</strain>
    </source>
</reference>
<gene>
    <name evidence="2" type="ORF">MAPG_02324</name>
</gene>
<dbReference type="EnsemblFungi" id="MAPG_02324T0">
    <property type="protein sequence ID" value="MAPG_02324T0"/>
    <property type="gene ID" value="MAPG_02324"/>
</dbReference>
<keyword evidence="4" id="KW-1185">Reference proteome</keyword>
<keyword evidence="1" id="KW-1133">Transmembrane helix</keyword>
<keyword evidence="1" id="KW-0812">Transmembrane</keyword>
<evidence type="ECO:0000313" key="3">
    <source>
        <dbReference type="EnsemblFungi" id="MAPG_02324T0"/>
    </source>
</evidence>
<protein>
    <submittedName>
        <fullName evidence="2 3">Uncharacterized protein</fullName>
    </submittedName>
</protein>
<dbReference type="Proteomes" id="UP000011715">
    <property type="component" value="Unassembled WGS sequence"/>
</dbReference>